<comment type="caution">
    <text evidence="1">The sequence shown here is derived from an EMBL/GenBank/DDBJ whole genome shotgun (WGS) entry which is preliminary data.</text>
</comment>
<dbReference type="AlphaFoldDB" id="A0A3D3G0Q0"/>
<evidence type="ECO:0000313" key="2">
    <source>
        <dbReference type="Proteomes" id="UP000262257"/>
    </source>
</evidence>
<evidence type="ECO:0000313" key="1">
    <source>
        <dbReference type="EMBL" id="HCM31613.1"/>
    </source>
</evidence>
<gene>
    <name evidence="1" type="ORF">DIC32_08750</name>
</gene>
<dbReference type="EMBL" id="DPXL01000109">
    <property type="protein sequence ID" value="HCM31613.1"/>
    <property type="molecule type" value="Genomic_DNA"/>
</dbReference>
<evidence type="ECO:0008006" key="3">
    <source>
        <dbReference type="Google" id="ProtNLM"/>
    </source>
</evidence>
<proteinExistence type="predicted"/>
<protein>
    <recommendedName>
        <fullName evidence="3">Phage antitermination protein Q</fullName>
    </recommendedName>
</protein>
<name>A0A3D3G0Q0_ACIRA</name>
<reference evidence="1 2" key="1">
    <citation type="journal article" date="2018" name="Nat. Biotechnol.">
        <title>A standardized bacterial taxonomy based on genome phylogeny substantially revises the tree of life.</title>
        <authorList>
            <person name="Parks D.H."/>
            <person name="Chuvochina M."/>
            <person name="Waite D.W."/>
            <person name="Rinke C."/>
            <person name="Skarshewski A."/>
            <person name="Chaumeil P.A."/>
            <person name="Hugenholtz P."/>
        </authorList>
    </citation>
    <scope>NUCLEOTIDE SEQUENCE [LARGE SCALE GENOMIC DNA]</scope>
    <source>
        <strain evidence="1">UBA10045</strain>
    </source>
</reference>
<organism evidence="1 2">
    <name type="scientific">Acinetobacter radioresistens</name>
    <dbReference type="NCBI Taxonomy" id="40216"/>
    <lineage>
        <taxon>Bacteria</taxon>
        <taxon>Pseudomonadati</taxon>
        <taxon>Pseudomonadota</taxon>
        <taxon>Gammaproteobacteria</taxon>
        <taxon>Moraxellales</taxon>
        <taxon>Moraxellaceae</taxon>
        <taxon>Acinetobacter</taxon>
    </lineage>
</organism>
<dbReference type="Proteomes" id="UP000262257">
    <property type="component" value="Unassembled WGS sequence"/>
</dbReference>
<accession>A0A3D3G0Q0</accession>
<sequence length="163" mass="19310">MNAVVQKQHILQAVNWSRFDLEEWLYQFYAWSDGRTATARSMVKVPVDKKMTQQQREELLSEYLLLDEAKRPKHVNIACKIDDNEARAVQRLILDMQGKSEILDDWLNAIIYRYFLNMKWPEMVTKNRTQHDARMDVKCGLAALHSQYGFIKYDPKNRKEDTA</sequence>